<evidence type="ECO:0000259" key="3">
    <source>
        <dbReference type="Pfam" id="PF12516"/>
    </source>
</evidence>
<feature type="region of interest" description="Disordered" evidence="2">
    <location>
        <begin position="529"/>
        <end position="549"/>
    </location>
</feature>
<accession>A0AAD8GHZ4</accession>
<evidence type="ECO:0000256" key="1">
    <source>
        <dbReference type="ARBA" id="ARBA00008309"/>
    </source>
</evidence>
<dbReference type="EMBL" id="JAGXEW010000002">
    <property type="protein sequence ID" value="KAK1174826.1"/>
    <property type="molecule type" value="Genomic_DNA"/>
</dbReference>
<dbReference type="PANTHER" id="PTHR31997:SF2">
    <property type="entry name" value="PROTEIN FAM149A"/>
    <property type="match status" value="1"/>
</dbReference>
<dbReference type="InterPro" id="IPR022194">
    <property type="entry name" value="DUF3719"/>
</dbReference>
<proteinExistence type="inferred from homology"/>
<feature type="domain" description="DUF3719" evidence="3">
    <location>
        <begin position="135"/>
        <end position="187"/>
    </location>
</feature>
<reference evidence="4" key="1">
    <citation type="submission" date="2022-02" db="EMBL/GenBank/DDBJ databases">
        <title>Atlantic sturgeon de novo genome assembly.</title>
        <authorList>
            <person name="Stock M."/>
            <person name="Klopp C."/>
            <person name="Guiguen Y."/>
            <person name="Cabau C."/>
            <person name="Parinello H."/>
            <person name="Santidrian Yebra-Pimentel E."/>
            <person name="Kuhl H."/>
            <person name="Dirks R.P."/>
            <person name="Guessner J."/>
            <person name="Wuertz S."/>
            <person name="Du K."/>
            <person name="Schartl M."/>
        </authorList>
    </citation>
    <scope>NUCLEOTIDE SEQUENCE</scope>
    <source>
        <strain evidence="4">STURGEONOMICS-FGT-2020</strain>
        <tissue evidence="4">Whole blood</tissue>
    </source>
</reference>
<dbReference type="Proteomes" id="UP001230051">
    <property type="component" value="Unassembled WGS sequence"/>
</dbReference>
<name>A0AAD8GHZ4_ACIOX</name>
<dbReference type="AlphaFoldDB" id="A0AAD8GHZ4"/>
<dbReference type="InterPro" id="IPR039630">
    <property type="entry name" value="FAM149"/>
</dbReference>
<dbReference type="Pfam" id="PF12516">
    <property type="entry name" value="DUF3719"/>
    <property type="match status" value="1"/>
</dbReference>
<dbReference type="PANTHER" id="PTHR31997">
    <property type="entry name" value="AGAP003710-PA"/>
    <property type="match status" value="1"/>
</dbReference>
<keyword evidence="5" id="KW-1185">Reference proteome</keyword>
<sequence length="667" mass="74316">MRVATATLVGSPGLSCDCCKTGDVNRDLDLVIVGKGLYKGIPNHHFHGKTVGSLPTLFTKHVLGAIESYHSDCSASVSSSGQPTQIGLNNSWSGIRSYATGLSTERSSVYSWRDDEFDRVNTQKVHQLLWDVAEMLFEGKVSSRTQGLQTECKEWTKHSPHLRILGSQLVLPRDEGFQHVQKRTSISKTIPSPSFLDSTSDMKELCLWGQKLVATLSPVHSALGSREISCSDPSLYSFLEEEIYEVDGKIEEYFAFDTKEIDDEGLEFRKIPKKCNRGVPPVSPNACIKDAVTAEVFDDVWRDVVEIIGELIRKHWENELTDEDTQMVNLETPGGKLLPVPASHVTVDTFSIPPSRGSESRSTSFWSNVIPSQASRMSSSFHSSLKGVMTIQAKPLQQRHAGLTEKTPCDQDEKHLSMGPSDLTSARNRLGRLQDHSILSSSKRMQTASCKPVAQRKLAVLSSDALRSKTRNSYRDEVLTGTKLNTGTGCLSSPSVHTRRKKHLPPIHLETLENNLSVPRNLLRRERYPHSRESRAIPESTGQQPLRERPIALDHFSRPNTTHTFRSDTPFKRSFTPLDFACRTRNGRGSCTADHADIGVTGVSVGIPCSGSSNFCEPLHHQQRQLLNHTFIEGEEEKCQPPWGPHQPRALNRNLTYGKKKFQMVSS</sequence>
<comment type="caution">
    <text evidence="4">The sequence shown here is derived from an EMBL/GenBank/DDBJ whole genome shotgun (WGS) entry which is preliminary data.</text>
</comment>
<protein>
    <submittedName>
        <fullName evidence="4">Protein FAM149A</fullName>
    </submittedName>
</protein>
<comment type="similarity">
    <text evidence="1">Belongs to the FAM149 family.</text>
</comment>
<evidence type="ECO:0000313" key="5">
    <source>
        <dbReference type="Proteomes" id="UP001230051"/>
    </source>
</evidence>
<gene>
    <name evidence="4" type="primary">Fam149a</name>
    <name evidence="4" type="ORF">AOXY_G2411</name>
</gene>
<evidence type="ECO:0000256" key="2">
    <source>
        <dbReference type="SAM" id="MobiDB-lite"/>
    </source>
</evidence>
<evidence type="ECO:0000313" key="4">
    <source>
        <dbReference type="EMBL" id="KAK1174826.1"/>
    </source>
</evidence>
<organism evidence="4 5">
    <name type="scientific">Acipenser oxyrinchus oxyrinchus</name>
    <dbReference type="NCBI Taxonomy" id="40147"/>
    <lineage>
        <taxon>Eukaryota</taxon>
        <taxon>Metazoa</taxon>
        <taxon>Chordata</taxon>
        <taxon>Craniata</taxon>
        <taxon>Vertebrata</taxon>
        <taxon>Euteleostomi</taxon>
        <taxon>Actinopterygii</taxon>
        <taxon>Chondrostei</taxon>
        <taxon>Acipenseriformes</taxon>
        <taxon>Acipenseridae</taxon>
        <taxon>Acipenser</taxon>
    </lineage>
</organism>